<reference evidence="2 3" key="1">
    <citation type="submission" date="2016-10" db="EMBL/GenBank/DDBJ databases">
        <title>Description of Gloeomargarita lithophora gen. nov., sp. nov., a thylakoid-bearing basal-branching cyanobacterium with intracellular carbonates, and proposal for Gloeomargaritales ord. nov.</title>
        <authorList>
            <person name="Moreira D."/>
            <person name="Tavera R."/>
            <person name="Benzerara K."/>
            <person name="Skouri-Panet F."/>
            <person name="Couradeau E."/>
            <person name="Gerard E."/>
            <person name="Loussert C."/>
            <person name="Novelo E."/>
            <person name="Zivanovic Y."/>
            <person name="Lopez-Garcia P."/>
        </authorList>
    </citation>
    <scope>NUCLEOTIDE SEQUENCE [LARGE SCALE GENOMIC DNA]</scope>
    <source>
        <strain evidence="2 3">D10</strain>
    </source>
</reference>
<proteinExistence type="predicted"/>
<evidence type="ECO:0000313" key="2">
    <source>
        <dbReference type="EMBL" id="APB32903.1"/>
    </source>
</evidence>
<keyword evidence="3" id="KW-1185">Reference proteome</keyword>
<keyword evidence="1" id="KW-0812">Transmembrane</keyword>
<protein>
    <submittedName>
        <fullName evidence="2">Uncharacterized protein</fullName>
    </submittedName>
</protein>
<keyword evidence="1" id="KW-0472">Membrane</keyword>
<evidence type="ECO:0000313" key="3">
    <source>
        <dbReference type="Proteomes" id="UP000180235"/>
    </source>
</evidence>
<dbReference type="AlphaFoldDB" id="A0A1J0AAE8"/>
<feature type="transmembrane region" description="Helical" evidence="1">
    <location>
        <begin position="6"/>
        <end position="26"/>
    </location>
</feature>
<sequence>MIWLVIGINLGISWGCWQLVGILVGLRRTLVGVTRGIEGADRATHDLLAGAPQAILAGQTGTRALRRQIPGLGQYLSKAQQVLTVTLWLQKQLKPLQSRTKGNRRA</sequence>
<organism evidence="2 3">
    <name type="scientific">Gloeomargarita lithophora Alchichica-D10</name>
    <dbReference type="NCBI Taxonomy" id="1188229"/>
    <lineage>
        <taxon>Bacteria</taxon>
        <taxon>Bacillati</taxon>
        <taxon>Cyanobacteriota</taxon>
        <taxon>Cyanophyceae</taxon>
        <taxon>Gloeomargaritales</taxon>
        <taxon>Gloeomargaritaceae</taxon>
        <taxon>Gloeomargarita</taxon>
    </lineage>
</organism>
<dbReference type="KEGG" id="glt:GlitD10_0589"/>
<accession>A0A1J0AAE8</accession>
<dbReference type="STRING" id="1188229.GlitD10_0589"/>
<dbReference type="Proteomes" id="UP000180235">
    <property type="component" value="Chromosome"/>
</dbReference>
<keyword evidence="1" id="KW-1133">Transmembrane helix</keyword>
<dbReference type="RefSeq" id="WP_071453578.1">
    <property type="nucleotide sequence ID" value="NZ_CP017675.1"/>
</dbReference>
<dbReference type="EMBL" id="CP017675">
    <property type="protein sequence ID" value="APB32903.1"/>
    <property type="molecule type" value="Genomic_DNA"/>
</dbReference>
<gene>
    <name evidence="2" type="ORF">GlitD10_0589</name>
</gene>
<evidence type="ECO:0000256" key="1">
    <source>
        <dbReference type="SAM" id="Phobius"/>
    </source>
</evidence>
<dbReference type="OrthoDB" id="574103at2"/>
<name>A0A1J0AAE8_9CYAN</name>